<evidence type="ECO:0000256" key="2">
    <source>
        <dbReference type="SAM" id="SignalP"/>
    </source>
</evidence>
<dbReference type="Pfam" id="PF06830">
    <property type="entry name" value="Root_cap"/>
    <property type="match status" value="1"/>
</dbReference>
<keyword evidence="4" id="KW-1185">Reference proteome</keyword>
<dbReference type="PANTHER" id="PTHR31656">
    <property type="entry name" value="ROOT CAP DOMAIN-CONTAINING PROTEIN"/>
    <property type="match status" value="1"/>
</dbReference>
<protein>
    <recommendedName>
        <fullName evidence="5">Root cap</fullName>
    </recommendedName>
</protein>
<dbReference type="EMBL" id="JBBPBN010000037">
    <property type="protein sequence ID" value="KAK9000556.1"/>
    <property type="molecule type" value="Genomic_DNA"/>
</dbReference>
<gene>
    <name evidence="3" type="ORF">V6N11_081047</name>
</gene>
<dbReference type="Proteomes" id="UP001396334">
    <property type="component" value="Unassembled WGS sequence"/>
</dbReference>
<sequence>MVPMAQPKMQLSLILLLVLVAVAVATPPGIADHPSRARCNIKKYKYCYNLEHVCPKFCPGGQCTVNCVSCKPVCLDGTSAPPTYTPPSPSTYPPPSQWENPPSPPPPQSQTPPPYTPPKTVKCTNKNYTQCYNMKHVCPSSCAGDCEVDCVTCKPVCNCDRPGAVCQDPRFIGGDGTTFYFHGKKDQDFCLVSDSNLHINGHFIGKRNENMRRDFTWVQSIAILFDNHQLVVGALKTSTWEDSVDRLSLTFDGQPVTLPETEGAKWQSTKVPTVSITRASDTNNAIVEVEGKLKITAKVVPITEEDSRIHNYGITKEDCFAHLDLGFKFYSLSDQVNGVLGQTYKPCYVSRLNIGATMPVMGGDRDFHSTSLFATDCAVARFTGVNEDDSFKGSEVAGLSCASGMDGRGVVCKR</sequence>
<comment type="caution">
    <text evidence="3">The sequence shown here is derived from an EMBL/GenBank/DDBJ whole genome shotgun (WGS) entry which is preliminary data.</text>
</comment>
<accession>A0ABR2QIP2</accession>
<organism evidence="3 4">
    <name type="scientific">Hibiscus sabdariffa</name>
    <name type="common">roselle</name>
    <dbReference type="NCBI Taxonomy" id="183260"/>
    <lineage>
        <taxon>Eukaryota</taxon>
        <taxon>Viridiplantae</taxon>
        <taxon>Streptophyta</taxon>
        <taxon>Embryophyta</taxon>
        <taxon>Tracheophyta</taxon>
        <taxon>Spermatophyta</taxon>
        <taxon>Magnoliopsida</taxon>
        <taxon>eudicotyledons</taxon>
        <taxon>Gunneridae</taxon>
        <taxon>Pentapetalae</taxon>
        <taxon>rosids</taxon>
        <taxon>malvids</taxon>
        <taxon>Malvales</taxon>
        <taxon>Malvaceae</taxon>
        <taxon>Malvoideae</taxon>
        <taxon>Hibiscus</taxon>
    </lineage>
</organism>
<evidence type="ECO:0000256" key="1">
    <source>
        <dbReference type="SAM" id="MobiDB-lite"/>
    </source>
</evidence>
<feature type="region of interest" description="Disordered" evidence="1">
    <location>
        <begin position="85"/>
        <end position="116"/>
    </location>
</feature>
<name>A0ABR2QIP2_9ROSI</name>
<dbReference type="InterPro" id="IPR009646">
    <property type="entry name" value="Root_cap"/>
</dbReference>
<reference evidence="3 4" key="1">
    <citation type="journal article" date="2024" name="G3 (Bethesda)">
        <title>Genome assembly of Hibiscus sabdariffa L. provides insights into metabolisms of medicinal natural products.</title>
        <authorList>
            <person name="Kim T."/>
        </authorList>
    </citation>
    <scope>NUCLEOTIDE SEQUENCE [LARGE SCALE GENOMIC DNA]</scope>
    <source>
        <strain evidence="3">TK-2024</strain>
        <tissue evidence="3">Old leaves</tissue>
    </source>
</reference>
<feature type="signal peptide" evidence="2">
    <location>
        <begin position="1"/>
        <end position="25"/>
    </location>
</feature>
<feature type="chain" id="PRO_5046892784" description="Root cap" evidence="2">
    <location>
        <begin position="26"/>
        <end position="414"/>
    </location>
</feature>
<evidence type="ECO:0000313" key="4">
    <source>
        <dbReference type="Proteomes" id="UP001396334"/>
    </source>
</evidence>
<evidence type="ECO:0008006" key="5">
    <source>
        <dbReference type="Google" id="ProtNLM"/>
    </source>
</evidence>
<proteinExistence type="predicted"/>
<keyword evidence="2" id="KW-0732">Signal</keyword>
<evidence type="ECO:0000313" key="3">
    <source>
        <dbReference type="EMBL" id="KAK9000556.1"/>
    </source>
</evidence>